<feature type="domain" description="TonB-dependent transporter Oar-like beta-barrel" evidence="8">
    <location>
        <begin position="320"/>
        <end position="587"/>
    </location>
</feature>
<dbReference type="Gene3D" id="2.40.170.20">
    <property type="entry name" value="TonB-dependent receptor, beta-barrel domain"/>
    <property type="match status" value="1"/>
</dbReference>
<evidence type="ECO:0000256" key="5">
    <source>
        <dbReference type="ARBA" id="ARBA00023136"/>
    </source>
</evidence>
<feature type="chain" id="PRO_5045036821" evidence="7">
    <location>
        <begin position="30"/>
        <end position="1014"/>
    </location>
</feature>
<dbReference type="InterPro" id="IPR039426">
    <property type="entry name" value="TonB-dep_rcpt-like"/>
</dbReference>
<dbReference type="EMBL" id="AP024546">
    <property type="protein sequence ID" value="BCT95937.1"/>
    <property type="molecule type" value="Genomic_DNA"/>
</dbReference>
<keyword evidence="3" id="KW-1134">Transmembrane beta strand</keyword>
<dbReference type="InterPro" id="IPR037066">
    <property type="entry name" value="Plug_dom_sf"/>
</dbReference>
<dbReference type="Pfam" id="PF25183">
    <property type="entry name" value="OMP_b-brl_4"/>
    <property type="match status" value="2"/>
</dbReference>
<dbReference type="SUPFAM" id="SSF49478">
    <property type="entry name" value="Cna protein B-type domain"/>
    <property type="match status" value="1"/>
</dbReference>
<keyword evidence="5" id="KW-0472">Membrane</keyword>
<organism evidence="9 10">
    <name type="scientific">Lysobacter helvus</name>
    <dbReference type="NCBI Taxonomy" id="2675059"/>
    <lineage>
        <taxon>Bacteria</taxon>
        <taxon>Pseudomonadati</taxon>
        <taxon>Pseudomonadota</taxon>
        <taxon>Gammaproteobacteria</taxon>
        <taxon>Lysobacterales</taxon>
        <taxon>Lysobacteraceae</taxon>
        <taxon>Lysobacter</taxon>
    </lineage>
</organism>
<dbReference type="SUPFAM" id="SSF56935">
    <property type="entry name" value="Porins"/>
    <property type="match status" value="1"/>
</dbReference>
<dbReference type="RefSeq" id="WP_213433700.1">
    <property type="nucleotide sequence ID" value="NZ_AP024546.1"/>
</dbReference>
<evidence type="ECO:0000256" key="1">
    <source>
        <dbReference type="ARBA" id="ARBA00004571"/>
    </source>
</evidence>
<keyword evidence="6" id="KW-0998">Cell outer membrane</keyword>
<evidence type="ECO:0000256" key="2">
    <source>
        <dbReference type="ARBA" id="ARBA00022448"/>
    </source>
</evidence>
<reference evidence="9 10" key="1">
    <citation type="submission" date="2021-03" db="EMBL/GenBank/DDBJ databases">
        <title>Complete Genome Sequences of Two Lysobacter Strains Isolated from Sea Water (Lysobacter caseinilyticus) and Soil (Lysobacter helvus) in South Korea.</title>
        <authorList>
            <person name="Watanabe Y."/>
            <person name="Arakawa K."/>
        </authorList>
    </citation>
    <scope>NUCLEOTIDE SEQUENCE [LARGE SCALE GENOMIC DNA]</scope>
    <source>
        <strain evidence="9 10">D10</strain>
    </source>
</reference>
<accession>A0ABM7QE81</accession>
<protein>
    <submittedName>
        <fullName evidence="9">Oar protein</fullName>
    </submittedName>
</protein>
<dbReference type="Proteomes" id="UP000680514">
    <property type="component" value="Chromosome"/>
</dbReference>
<dbReference type="InterPro" id="IPR057601">
    <property type="entry name" value="Oar-like_b-barrel"/>
</dbReference>
<gene>
    <name evidence="9" type="primary">oar_2</name>
    <name evidence="9" type="ORF">LYSHEL_18080</name>
</gene>
<dbReference type="Gene3D" id="2.170.130.10">
    <property type="entry name" value="TonB-dependent receptor, plug domain"/>
    <property type="match status" value="1"/>
</dbReference>
<dbReference type="PANTHER" id="PTHR30069:SF46">
    <property type="entry name" value="OAR PROTEIN"/>
    <property type="match status" value="1"/>
</dbReference>
<evidence type="ECO:0000256" key="4">
    <source>
        <dbReference type="ARBA" id="ARBA00022692"/>
    </source>
</evidence>
<dbReference type="PANTHER" id="PTHR30069">
    <property type="entry name" value="TONB-DEPENDENT OUTER MEMBRANE RECEPTOR"/>
    <property type="match status" value="1"/>
</dbReference>
<proteinExistence type="predicted"/>
<feature type="signal peptide" evidence="7">
    <location>
        <begin position="1"/>
        <end position="29"/>
    </location>
</feature>
<feature type="domain" description="TonB-dependent transporter Oar-like beta-barrel" evidence="8">
    <location>
        <begin position="597"/>
        <end position="973"/>
    </location>
</feature>
<keyword evidence="7" id="KW-0732">Signal</keyword>
<dbReference type="InterPro" id="IPR036942">
    <property type="entry name" value="Beta-barrel_TonB_sf"/>
</dbReference>
<evidence type="ECO:0000313" key="9">
    <source>
        <dbReference type="EMBL" id="BCT95937.1"/>
    </source>
</evidence>
<keyword evidence="4" id="KW-0812">Transmembrane</keyword>
<sequence length="1014" mass="110686">MANQAIARRFKRSTLAAALGLCFIGGVQAQTNTAGAVGGQATAGDSITIANPATGFSRTITVGSDGTYRFAQLPIGQYTVTRNGGTPRNVTVNVGTSANVDFVSSAATGAQDLGTVTVVGNAVNPIDVASVESTTILTAEQIAKIPVPRDTTSVALLAPGTVRGDAAFGNLASFGGASVAENAYFINGFNITNSFRNLNFAQVPFEAIAEQQIKTGGYGAEFGRSLGGVVNQITKRGTNDFHAGGNVFWAPDSLRSEVKSAYLANPLTPGAFGSLRSDNHEDSFEEWRANVWASGALIKDRLFAYGLLSYGHQDADTWGNVTSTQNSSDSIKIPTWLLKLDWNITDSHILEFTAFSDKIKTDSDVYANRPGVVERLNLIGTDFREQGGDNYILKYTGYLTDSFTLSALAGYGKFARSQHLRTAAGLPVEYTGDINSIATGCPLITDARPEYRRNITGVYSSTCNITGSSATGGTIERTDSGDTRKQFRLDAEWQLGDHLLRFGYDRDDFTSKAGVAFEGGFQWRYTTTDPDGIENTGDEFDIVRQQFFQQGATVEVKQHAYYIQDSWNVTDNFIAYLGGRWDTFENLNGAGESYVKINNQFGPRLGFSWDVFGDSTFKVFGNAGRYALPLTPSVAVRGASASLFSRELFDFDQTVDPVTGAPINPVAQPGTFRYLNSEDGRGKNPLTIASQNLDPMYQDEYILGFQKAINEHFSLGVRGIFRDLKQAIDDNCDYTAIYEQAVAQGLTPLLPNPGFPYCRMFNPGKDAVFVTDVEGDGVLRTYNVPGARLSPQAKRTYSAIEFFADGNWDKFFLQGSYTYAKSKGNTEGGVKSDIGQNDTSVTQDFDYLELTTDTYGYLPNDRRHTLKLFGNYQFTDEWSVGANLLVQSGRPLNCIGVLDRDPTRAPGAPPNVDTYDPHPYDAAFMRCNNLPVPRGTRGRLPWTTNIDLNLAYKPGWAPGLQLKMDVFNVMNSQKVTSVIEQAEVPESGLPSELYLLPASFQAPRTVRFMVQYDF</sequence>
<keyword evidence="2" id="KW-0813">Transport</keyword>
<evidence type="ECO:0000256" key="7">
    <source>
        <dbReference type="SAM" id="SignalP"/>
    </source>
</evidence>
<keyword evidence="10" id="KW-1185">Reference proteome</keyword>
<evidence type="ECO:0000259" key="8">
    <source>
        <dbReference type="Pfam" id="PF25183"/>
    </source>
</evidence>
<name>A0ABM7QE81_9GAMM</name>
<evidence type="ECO:0000313" key="10">
    <source>
        <dbReference type="Proteomes" id="UP000680514"/>
    </source>
</evidence>
<evidence type="ECO:0000256" key="6">
    <source>
        <dbReference type="ARBA" id="ARBA00023237"/>
    </source>
</evidence>
<evidence type="ECO:0000256" key="3">
    <source>
        <dbReference type="ARBA" id="ARBA00022452"/>
    </source>
</evidence>
<comment type="subcellular location">
    <subcellularLocation>
        <location evidence="1">Cell outer membrane</location>
        <topology evidence="1">Multi-pass membrane protein</topology>
    </subcellularLocation>
</comment>